<accession>A0A239FF61</accession>
<keyword evidence="2" id="KW-1185">Reference proteome</keyword>
<name>A0A239FF61_9ACTN</name>
<evidence type="ECO:0000313" key="1">
    <source>
        <dbReference type="EMBL" id="SNS54933.1"/>
    </source>
</evidence>
<gene>
    <name evidence="1" type="ORF">SAMN04488107_2970</name>
</gene>
<protein>
    <submittedName>
        <fullName evidence="1">Uncharacterized protein</fullName>
    </submittedName>
</protein>
<sequence length="154" mass="17207">MSTTDVRIADVGDLEMATDAFEQVVGLADDSLSNVRPDLNGWRVKMPDRPEIYLVDQGYRRWIPNPATYNNLFRDWNGIREFIDVHTIPVGLPIANGAVLARPSGGPAVYFVDAGVKRWVTSPTAMDRYHLNWDRVYGVPPILLQNISDGPAIN</sequence>
<dbReference type="EMBL" id="FZOH01000005">
    <property type="protein sequence ID" value="SNS54933.1"/>
    <property type="molecule type" value="Genomic_DNA"/>
</dbReference>
<dbReference type="RefSeq" id="WP_089404669.1">
    <property type="nucleotide sequence ID" value="NZ_FZOH01000005.1"/>
</dbReference>
<dbReference type="AlphaFoldDB" id="A0A239FF61"/>
<dbReference type="Proteomes" id="UP000198386">
    <property type="component" value="Unassembled WGS sequence"/>
</dbReference>
<reference evidence="2" key="1">
    <citation type="submission" date="2017-06" db="EMBL/GenBank/DDBJ databases">
        <authorList>
            <person name="Varghese N."/>
            <person name="Submissions S."/>
        </authorList>
    </citation>
    <scope>NUCLEOTIDE SEQUENCE [LARGE SCALE GENOMIC DNA]</scope>
    <source>
        <strain evidence="2">DSM 45423</strain>
    </source>
</reference>
<evidence type="ECO:0000313" key="2">
    <source>
        <dbReference type="Proteomes" id="UP000198386"/>
    </source>
</evidence>
<proteinExistence type="predicted"/>
<organism evidence="1 2">
    <name type="scientific">Geodermatophilus saharensis</name>
    <dbReference type="NCBI Taxonomy" id="1137994"/>
    <lineage>
        <taxon>Bacteria</taxon>
        <taxon>Bacillati</taxon>
        <taxon>Actinomycetota</taxon>
        <taxon>Actinomycetes</taxon>
        <taxon>Geodermatophilales</taxon>
        <taxon>Geodermatophilaceae</taxon>
        <taxon>Geodermatophilus</taxon>
    </lineage>
</organism>
<dbReference type="OrthoDB" id="2473949at2"/>